<dbReference type="RefSeq" id="WP_168911441.1">
    <property type="nucleotide sequence ID" value="NZ_JABACI010000001.1"/>
</dbReference>
<evidence type="ECO:0000313" key="2">
    <source>
        <dbReference type="Proteomes" id="UP001429745"/>
    </source>
</evidence>
<evidence type="ECO:0000313" key="1">
    <source>
        <dbReference type="EMBL" id="NLP82984.1"/>
    </source>
</evidence>
<sequence length="284" mass="32056">MAIDELGTVPAVWGVMNYLSEESTVLRRFTAPGASINTGLYDSYAVQVYDARAVHRPFTLERNGFELVHRPSRVRDFTDRDELDRVYDAEIEELVRLRLGADRVALLGATLRRAADPAGHDSQPAAGLVHIDFSPEGAAAHAAETYARHFPDGPGYSRAVSTSCWRVFSPPPQDWPLAVCDFRSLSDDEGRPNTLYFVDAIPPDPFGPITGTPRTLSGSEFHYRASHRWYFYPDMTRDELLLFVLHDSDHSRPWRVMHSAFLDAEAQAVTPRHSVEYRTVAYFR</sequence>
<dbReference type="EMBL" id="JABACI010000001">
    <property type="protein sequence ID" value="NLP82984.1"/>
    <property type="molecule type" value="Genomic_DNA"/>
</dbReference>
<protein>
    <recommendedName>
        <fullName evidence="3">Methyltransferase</fullName>
    </recommendedName>
</protein>
<name>A0ABX1K7S6_9MICO</name>
<dbReference type="NCBIfam" id="NF041278">
    <property type="entry name" value="CmcJ_NvfI_EfuI"/>
    <property type="match status" value="1"/>
</dbReference>
<comment type="caution">
    <text evidence="1">The sequence shown here is derived from an EMBL/GenBank/DDBJ whole genome shotgun (WGS) entry which is preliminary data.</text>
</comment>
<dbReference type="InterPro" id="IPR044053">
    <property type="entry name" value="AsaB-like"/>
</dbReference>
<gene>
    <name evidence="1" type="ORF">HF576_03915</name>
</gene>
<proteinExistence type="predicted"/>
<keyword evidence="2" id="KW-1185">Reference proteome</keyword>
<dbReference type="PANTHER" id="PTHR34598:SF3">
    <property type="entry name" value="OXIDOREDUCTASE AN1597"/>
    <property type="match status" value="1"/>
</dbReference>
<organism evidence="1 2">
    <name type="scientific">Microbacterium salsuginis</name>
    <dbReference type="NCBI Taxonomy" id="2722803"/>
    <lineage>
        <taxon>Bacteria</taxon>
        <taxon>Bacillati</taxon>
        <taxon>Actinomycetota</taxon>
        <taxon>Actinomycetes</taxon>
        <taxon>Micrococcales</taxon>
        <taxon>Microbacteriaceae</taxon>
        <taxon>Microbacterium</taxon>
    </lineage>
</organism>
<accession>A0ABX1K7S6</accession>
<dbReference type="Proteomes" id="UP001429745">
    <property type="component" value="Unassembled WGS sequence"/>
</dbReference>
<evidence type="ECO:0008006" key="3">
    <source>
        <dbReference type="Google" id="ProtNLM"/>
    </source>
</evidence>
<reference evidence="1 2" key="1">
    <citation type="submission" date="2020-04" db="EMBL/GenBank/DDBJ databases">
        <title>CFH 90308 Microbacterium sp.</title>
        <authorList>
            <person name="Nie G."/>
            <person name="Ming H."/>
            <person name="Xia T."/>
        </authorList>
    </citation>
    <scope>NUCLEOTIDE SEQUENCE [LARGE SCALE GENOMIC DNA]</scope>
    <source>
        <strain evidence="1 2">CFH 90308</strain>
    </source>
</reference>
<dbReference type="PANTHER" id="PTHR34598">
    <property type="entry name" value="BLL6449 PROTEIN"/>
    <property type="match status" value="1"/>
</dbReference>